<evidence type="ECO:0000313" key="7">
    <source>
        <dbReference type="Proteomes" id="UP000185744"/>
    </source>
</evidence>
<keyword evidence="7" id="KW-1185">Reference proteome</keyword>
<dbReference type="PANTHER" id="PTHR36460:SF1">
    <property type="entry name" value="UPF0132 DOMAIN PROTEIN (AFU_ORTHOLOGUE AFUA_3G10255)"/>
    <property type="match status" value="1"/>
</dbReference>
<feature type="transmembrane region" description="Helical" evidence="5">
    <location>
        <begin position="85"/>
        <end position="111"/>
    </location>
</feature>
<keyword evidence="3 5" id="KW-1133">Transmembrane helix</keyword>
<dbReference type="EMBL" id="MSDW01000002">
    <property type="protein sequence ID" value="OKY77533.1"/>
    <property type="molecule type" value="Genomic_DNA"/>
</dbReference>
<dbReference type="PANTHER" id="PTHR36460">
    <property type="entry name" value="UPF0132 DOMAIN PROTEIN (AFU_ORTHOLOGUE AFUA_3G10255)"/>
    <property type="match status" value="1"/>
</dbReference>
<comment type="caution">
    <text evidence="6">The sequence shown here is derived from an EMBL/GenBank/DDBJ whole genome shotgun (WGS) entry which is preliminary data.</text>
</comment>
<evidence type="ECO:0000256" key="3">
    <source>
        <dbReference type="ARBA" id="ARBA00022989"/>
    </source>
</evidence>
<dbReference type="AlphaFoldDB" id="A0A1Q6DT60"/>
<organism evidence="6 7">
    <name type="scientific">Methanohalarchaeum thermophilum</name>
    <dbReference type="NCBI Taxonomy" id="1903181"/>
    <lineage>
        <taxon>Archaea</taxon>
        <taxon>Methanobacteriati</taxon>
        <taxon>Methanobacteriota</taxon>
        <taxon>Methanonatronarchaeia</taxon>
        <taxon>Methanonatronarchaeales</taxon>
        <taxon>Methanonatronarchaeaceae</taxon>
        <taxon>Candidatus Methanohalarchaeum</taxon>
    </lineage>
</organism>
<dbReference type="InParanoid" id="A0A1Q6DT60"/>
<keyword evidence="2 5" id="KW-0812">Transmembrane</keyword>
<evidence type="ECO:0000313" key="6">
    <source>
        <dbReference type="EMBL" id="OKY77533.1"/>
    </source>
</evidence>
<accession>A0A1Q6DT60</accession>
<evidence type="ECO:0000256" key="4">
    <source>
        <dbReference type="ARBA" id="ARBA00023136"/>
    </source>
</evidence>
<evidence type="ECO:0000256" key="2">
    <source>
        <dbReference type="ARBA" id="ARBA00022692"/>
    </source>
</evidence>
<name>A0A1Q6DT60_METT1</name>
<dbReference type="InterPro" id="IPR019109">
    <property type="entry name" value="MamF_MmsF"/>
</dbReference>
<protein>
    <submittedName>
        <fullName evidence="6">Tic20 family membrane protein implicated in protein translocation</fullName>
    </submittedName>
</protein>
<evidence type="ECO:0000256" key="5">
    <source>
        <dbReference type="SAM" id="Phobius"/>
    </source>
</evidence>
<feature type="transmembrane region" description="Helical" evidence="5">
    <location>
        <begin position="55"/>
        <end position="79"/>
    </location>
</feature>
<dbReference type="STRING" id="1903181.BTN85_2184"/>
<dbReference type="Proteomes" id="UP000185744">
    <property type="component" value="Unassembled WGS sequence"/>
</dbReference>
<keyword evidence="4 5" id="KW-0472">Membrane</keyword>
<reference evidence="6" key="1">
    <citation type="submission" date="2016-12" db="EMBL/GenBank/DDBJ databases">
        <title>Discovery of methanogenic haloarchaea.</title>
        <authorList>
            <person name="Sorokin D.Y."/>
            <person name="Makarova K.S."/>
            <person name="Abbas B."/>
            <person name="Ferrer M."/>
            <person name="Golyshin P.N."/>
        </authorList>
    </citation>
    <scope>NUCLEOTIDE SEQUENCE [LARGE SCALE GENOMIC DNA]</scope>
    <source>
        <strain evidence="6">HMET1</strain>
    </source>
</reference>
<sequence>MKENRGPRKGNRGARTQLGLDENIEAALSYLLGFITGIILYLLEPENRFIRFHALQSTILFGAIFILDRIIAITITISMSLPRRLIIIQLLGLISTLILIATIILWIILIYQAYQGKKYKLPYIGEIAEKHK</sequence>
<proteinExistence type="predicted"/>
<feature type="transmembrane region" description="Helical" evidence="5">
    <location>
        <begin position="26"/>
        <end position="43"/>
    </location>
</feature>
<dbReference type="Pfam" id="PF09685">
    <property type="entry name" value="MamF_MmsF"/>
    <property type="match status" value="1"/>
</dbReference>
<dbReference type="GO" id="GO:0016020">
    <property type="term" value="C:membrane"/>
    <property type="evidence" value="ECO:0007669"/>
    <property type="project" value="UniProtKB-SubCell"/>
</dbReference>
<evidence type="ECO:0000256" key="1">
    <source>
        <dbReference type="ARBA" id="ARBA00004141"/>
    </source>
</evidence>
<gene>
    <name evidence="6" type="ORF">BTN85_2184</name>
</gene>
<comment type="subcellular location">
    <subcellularLocation>
        <location evidence="1">Membrane</location>
        <topology evidence="1">Multi-pass membrane protein</topology>
    </subcellularLocation>
</comment>